<sequence length="45" mass="4965">MSRPAALVEVTELWWRDRITERRAELAAGPPTAGFVPTSRPADAD</sequence>
<dbReference type="EMBL" id="JAGINU010000004">
    <property type="protein sequence ID" value="MBP2371674.1"/>
    <property type="molecule type" value="Genomic_DNA"/>
</dbReference>
<feature type="region of interest" description="Disordered" evidence="1">
    <location>
        <begin position="26"/>
        <end position="45"/>
    </location>
</feature>
<dbReference type="RefSeq" id="WP_210036798.1">
    <property type="nucleotide sequence ID" value="NZ_JAGINU010000004.1"/>
</dbReference>
<gene>
    <name evidence="2" type="ORF">JOF36_007447</name>
</gene>
<name>A0ABS4W635_9PSEU</name>
<organism evidence="2 3">
    <name type="scientific">Pseudonocardia parietis</name>
    <dbReference type="NCBI Taxonomy" id="570936"/>
    <lineage>
        <taxon>Bacteria</taxon>
        <taxon>Bacillati</taxon>
        <taxon>Actinomycetota</taxon>
        <taxon>Actinomycetes</taxon>
        <taxon>Pseudonocardiales</taxon>
        <taxon>Pseudonocardiaceae</taxon>
        <taxon>Pseudonocardia</taxon>
    </lineage>
</organism>
<proteinExistence type="predicted"/>
<evidence type="ECO:0000256" key="1">
    <source>
        <dbReference type="SAM" id="MobiDB-lite"/>
    </source>
</evidence>
<accession>A0ABS4W635</accession>
<comment type="caution">
    <text evidence="2">The sequence shown here is derived from an EMBL/GenBank/DDBJ whole genome shotgun (WGS) entry which is preliminary data.</text>
</comment>
<reference evidence="2 3" key="1">
    <citation type="submission" date="2021-03" db="EMBL/GenBank/DDBJ databases">
        <title>Sequencing the genomes of 1000 actinobacteria strains.</title>
        <authorList>
            <person name="Klenk H.-P."/>
        </authorList>
    </citation>
    <scope>NUCLEOTIDE SEQUENCE [LARGE SCALE GENOMIC DNA]</scope>
    <source>
        <strain evidence="2 3">DSM 45256</strain>
    </source>
</reference>
<evidence type="ECO:0000313" key="3">
    <source>
        <dbReference type="Proteomes" id="UP001519295"/>
    </source>
</evidence>
<dbReference type="Proteomes" id="UP001519295">
    <property type="component" value="Unassembled WGS sequence"/>
</dbReference>
<evidence type="ECO:0000313" key="2">
    <source>
        <dbReference type="EMBL" id="MBP2371674.1"/>
    </source>
</evidence>
<protein>
    <submittedName>
        <fullName evidence="2">Uncharacterized protein</fullName>
    </submittedName>
</protein>
<keyword evidence="3" id="KW-1185">Reference proteome</keyword>